<evidence type="ECO:0000313" key="1">
    <source>
        <dbReference type="EMBL" id="KAJ4474062.1"/>
    </source>
</evidence>
<evidence type="ECO:0000313" key="2">
    <source>
        <dbReference type="Proteomes" id="UP001150238"/>
    </source>
</evidence>
<protein>
    <submittedName>
        <fullName evidence="1">Uncharacterized protein</fullName>
    </submittedName>
</protein>
<reference evidence="1" key="2">
    <citation type="journal article" date="2023" name="Proc. Natl. Acad. Sci. U.S.A.">
        <title>A global phylogenomic analysis of the shiitake genus Lentinula.</title>
        <authorList>
            <person name="Sierra-Patev S."/>
            <person name="Min B."/>
            <person name="Naranjo-Ortiz M."/>
            <person name="Looney B."/>
            <person name="Konkel Z."/>
            <person name="Slot J.C."/>
            <person name="Sakamoto Y."/>
            <person name="Steenwyk J.L."/>
            <person name="Rokas A."/>
            <person name="Carro J."/>
            <person name="Camarero S."/>
            <person name="Ferreira P."/>
            <person name="Molpeceres G."/>
            <person name="Ruiz-Duenas F.J."/>
            <person name="Serrano A."/>
            <person name="Henrissat B."/>
            <person name="Drula E."/>
            <person name="Hughes K.W."/>
            <person name="Mata J.L."/>
            <person name="Ishikawa N.K."/>
            <person name="Vargas-Isla R."/>
            <person name="Ushijima S."/>
            <person name="Smith C.A."/>
            <person name="Donoghue J."/>
            <person name="Ahrendt S."/>
            <person name="Andreopoulos W."/>
            <person name="He G."/>
            <person name="LaButti K."/>
            <person name="Lipzen A."/>
            <person name="Ng V."/>
            <person name="Riley R."/>
            <person name="Sandor L."/>
            <person name="Barry K."/>
            <person name="Martinez A.T."/>
            <person name="Xiao Y."/>
            <person name="Gibbons J.G."/>
            <person name="Terashima K."/>
            <person name="Grigoriev I.V."/>
            <person name="Hibbett D."/>
        </authorList>
    </citation>
    <scope>NUCLEOTIDE SEQUENCE</scope>
    <source>
        <strain evidence="1">Sp2 HRB7682 ss15</strain>
    </source>
</reference>
<accession>A0A9W9DJY2</accession>
<organism evidence="1 2">
    <name type="scientific">Lentinula lateritia</name>
    <dbReference type="NCBI Taxonomy" id="40482"/>
    <lineage>
        <taxon>Eukaryota</taxon>
        <taxon>Fungi</taxon>
        <taxon>Dikarya</taxon>
        <taxon>Basidiomycota</taxon>
        <taxon>Agaricomycotina</taxon>
        <taxon>Agaricomycetes</taxon>
        <taxon>Agaricomycetidae</taxon>
        <taxon>Agaricales</taxon>
        <taxon>Marasmiineae</taxon>
        <taxon>Omphalotaceae</taxon>
        <taxon>Lentinula</taxon>
    </lineage>
</organism>
<dbReference type="AlphaFoldDB" id="A0A9W9DJY2"/>
<dbReference type="EMBL" id="JANVFS010000024">
    <property type="protein sequence ID" value="KAJ4474062.1"/>
    <property type="molecule type" value="Genomic_DNA"/>
</dbReference>
<proteinExistence type="predicted"/>
<gene>
    <name evidence="1" type="ORF">C8J55DRAFT_433389</name>
</gene>
<comment type="caution">
    <text evidence="1">The sequence shown here is derived from an EMBL/GenBank/DDBJ whole genome shotgun (WGS) entry which is preliminary data.</text>
</comment>
<name>A0A9W9DJY2_9AGAR</name>
<dbReference type="Proteomes" id="UP001150238">
    <property type="component" value="Unassembled WGS sequence"/>
</dbReference>
<reference evidence="1" key="1">
    <citation type="submission" date="2022-08" db="EMBL/GenBank/DDBJ databases">
        <authorList>
            <consortium name="DOE Joint Genome Institute"/>
            <person name="Min B."/>
            <person name="Riley R."/>
            <person name="Sierra-Patev S."/>
            <person name="Naranjo-Ortiz M."/>
            <person name="Looney B."/>
            <person name="Konkel Z."/>
            <person name="Slot J.C."/>
            <person name="Sakamoto Y."/>
            <person name="Steenwyk J.L."/>
            <person name="Rokas A."/>
            <person name="Carro J."/>
            <person name="Camarero S."/>
            <person name="Ferreira P."/>
            <person name="Molpeceres G."/>
            <person name="Ruiz-Duenas F.J."/>
            <person name="Serrano A."/>
            <person name="Henrissat B."/>
            <person name="Drula E."/>
            <person name="Hughes K.W."/>
            <person name="Mata J.L."/>
            <person name="Ishikawa N.K."/>
            <person name="Vargas-Isla R."/>
            <person name="Ushijima S."/>
            <person name="Smith C.A."/>
            <person name="Ahrendt S."/>
            <person name="Andreopoulos W."/>
            <person name="He G."/>
            <person name="Labutti K."/>
            <person name="Lipzen A."/>
            <person name="Ng V."/>
            <person name="Sandor L."/>
            <person name="Barry K."/>
            <person name="Martinez A.T."/>
            <person name="Xiao Y."/>
            <person name="Gibbons J.G."/>
            <person name="Terashima K."/>
            <person name="Hibbett D.S."/>
            <person name="Grigoriev I.V."/>
        </authorList>
    </citation>
    <scope>NUCLEOTIDE SEQUENCE</scope>
    <source>
        <strain evidence="1">Sp2 HRB7682 ss15</strain>
    </source>
</reference>
<sequence length="236" mass="27644">MWLNAILKNRKAIEQLYGTRYSELWRLPYWRLRQIGIDPMHTFFLILLQRYFRDILGLDNPDDSKKKPAKPSLLRRVQQVVCEVVTPAWVSNPPRNVGLYEAGVLKADHWRTLFLIHLPLAILSLWKDTSPLAAAGACDMASVVDTTMHLCCASLVMTKRKLTLNRREKFQHLLRLHILGLQRNFPGWIFPSHHLSFHIYDFMDLFSGVRHWWLFPFENLIGKLQRIPTNHKPGTI</sequence>